<accession>A0A8F5MKZ6</accession>
<protein>
    <submittedName>
        <fullName evidence="2">DNA pilot protein</fullName>
    </submittedName>
</protein>
<feature type="compositionally biased region" description="Low complexity" evidence="1">
    <location>
        <begin position="150"/>
        <end position="170"/>
    </location>
</feature>
<name>A0A8F5MKZ6_9VIRU</name>
<sequence>MIINCHGHSNDARLARLPCWRIVAMATFINKKELGFMINNLPARFASGVAAVGNTAMNFLNKVGLNNPSNNAVRTINNLTNANNQFNLSSAREAMDFSQASADKAMAFSARQAQMNRDFQERMSNTAYQRAVADLSKAGLNPVLAAMNGASTPSGSSASGSSASGHQASADESGTSALVNLMGSMLSYMSSQAVADTNAKTNLAIAEKNNSMTRFLGELNATVNRERNAQDYELGLRSNSTARYTAGVSAAASRYIADKNYQTSIATENARHLHQMEYTGTYPSNIYQLGGALGSRKESAIRDLVNNFDDIVDAMAGKANSNAAKNMGRKGKASFK</sequence>
<dbReference type="EMBL" id="MZ089767">
    <property type="protein sequence ID" value="QXN75079.1"/>
    <property type="molecule type" value="Genomic_DNA"/>
</dbReference>
<proteinExistence type="predicted"/>
<reference evidence="2" key="1">
    <citation type="submission" date="2021-04" db="EMBL/GenBank/DDBJ databases">
        <title>Genomes of microviruses identified in yellow-bellied marmot fecal samples.</title>
        <authorList>
            <person name="Varsani A."/>
            <person name="Kraberger S."/>
            <person name="Chatterjee A."/>
            <person name="Richet C."/>
            <person name="Fontenele R.S."/>
            <person name="Schmidlin K."/>
            <person name="Blumstein D.T."/>
        </authorList>
    </citation>
    <scope>NUCLEOTIDE SEQUENCE</scope>
    <source>
        <strain evidence="2">Mar21</strain>
    </source>
</reference>
<evidence type="ECO:0000313" key="2">
    <source>
        <dbReference type="EMBL" id="QXN75079.1"/>
    </source>
</evidence>
<evidence type="ECO:0000256" key="1">
    <source>
        <dbReference type="SAM" id="MobiDB-lite"/>
    </source>
</evidence>
<feature type="region of interest" description="Disordered" evidence="1">
    <location>
        <begin position="150"/>
        <end position="171"/>
    </location>
</feature>
<organism evidence="2">
    <name type="scientific">Microvirus mar21</name>
    <dbReference type="NCBI Taxonomy" id="2851154"/>
    <lineage>
        <taxon>Viruses</taxon>
        <taxon>Monodnaviria</taxon>
        <taxon>Sangervirae</taxon>
        <taxon>Phixviricota</taxon>
        <taxon>Malgrandaviricetes</taxon>
        <taxon>Petitvirales</taxon>
        <taxon>Microviridae</taxon>
    </lineage>
</organism>